<name>A0A1M3L3G0_9BACT</name>
<keyword evidence="1" id="KW-0732">Signal</keyword>
<dbReference type="AlphaFoldDB" id="A0A1M3L3G0"/>
<dbReference type="EMBL" id="MKVH01000008">
    <property type="protein sequence ID" value="OJX59894.1"/>
    <property type="molecule type" value="Genomic_DNA"/>
</dbReference>
<gene>
    <name evidence="2" type="ORF">BGO89_07795</name>
</gene>
<accession>A0A1M3L3G0</accession>
<proteinExistence type="predicted"/>
<feature type="signal peptide" evidence="1">
    <location>
        <begin position="1"/>
        <end position="27"/>
    </location>
</feature>
<evidence type="ECO:0000313" key="2">
    <source>
        <dbReference type="EMBL" id="OJX59894.1"/>
    </source>
</evidence>
<evidence type="ECO:0000313" key="3">
    <source>
        <dbReference type="Proteomes" id="UP000184233"/>
    </source>
</evidence>
<dbReference type="Proteomes" id="UP000184233">
    <property type="component" value="Unassembled WGS sequence"/>
</dbReference>
<feature type="chain" id="PRO_5012476985" evidence="1">
    <location>
        <begin position="28"/>
        <end position="350"/>
    </location>
</feature>
<reference evidence="2 3" key="1">
    <citation type="submission" date="2016-09" db="EMBL/GenBank/DDBJ databases">
        <title>Genome-resolved meta-omics ties microbial dynamics to process performance in biotechnology for thiocyanate degradation.</title>
        <authorList>
            <person name="Kantor R.S."/>
            <person name="Huddy R.J."/>
            <person name="Iyer R."/>
            <person name="Thomas B.C."/>
            <person name="Brown C.T."/>
            <person name="Anantharaman K."/>
            <person name="Tringe S."/>
            <person name="Hettich R.L."/>
            <person name="Harrison S.T."/>
            <person name="Banfield J.F."/>
        </authorList>
    </citation>
    <scope>NUCLEOTIDE SEQUENCE [LARGE SCALE GENOMIC DNA]</scope>
    <source>
        <strain evidence="2">59-99</strain>
    </source>
</reference>
<comment type="caution">
    <text evidence="2">The sequence shown here is derived from an EMBL/GenBank/DDBJ whole genome shotgun (WGS) entry which is preliminary data.</text>
</comment>
<organism evidence="2 3">
    <name type="scientific">Candidatus Kapaibacterium thiocyanatum</name>
    <dbReference type="NCBI Taxonomy" id="1895771"/>
    <lineage>
        <taxon>Bacteria</taxon>
        <taxon>Pseudomonadati</taxon>
        <taxon>Candidatus Kapaibacteriota</taxon>
        <taxon>Candidatus Kapaibacteriia</taxon>
        <taxon>Candidatus Kapaibacteriales</taxon>
        <taxon>Candidatus Kapaibacteriaceae</taxon>
        <taxon>Candidatus Kapaibacterium</taxon>
    </lineage>
</organism>
<protein>
    <submittedName>
        <fullName evidence="2">Uncharacterized protein</fullName>
    </submittedName>
</protein>
<sequence>MFTMFHWAIGALAVCLMSLYGTLPAWAQCDSSFQFYPPDARIYPTTADGPDTSHPIDPRIYTAQWHFETQSDSTTTHIIVDDFIGNGRRIWMHNWCRDKVWNWNKVTKQYFVEISNAGMSEMSRTSYMPIVAGDTIGFFRCIYWGSRSATEPRFRYVSDDVVSYSAELVRQTTGQRLALLDTFRISQNGASTPCFHARYPLASKVRYVIPSHITDTIHACIRINVHTNGASNDTFSRSDVFSTARVRLFLDNAYFENFMSTVNTENACGASPVNCGVTIANGTAGTINAMISSNTVALVKAYSQQGLPVAEAAITSWPSTKTLTTNSGLFMVCGLDDTGTIICTSMVMVP</sequence>
<evidence type="ECO:0000256" key="1">
    <source>
        <dbReference type="SAM" id="SignalP"/>
    </source>
</evidence>